<dbReference type="SUPFAM" id="SSF53098">
    <property type="entry name" value="Ribonuclease H-like"/>
    <property type="match status" value="1"/>
</dbReference>
<comment type="similarity">
    <text evidence="2">Belongs to the REXO4 family.</text>
</comment>
<dbReference type="EMBL" id="MPUK01000002">
    <property type="protein sequence ID" value="ONH68961.1"/>
    <property type="molecule type" value="Genomic_DNA"/>
</dbReference>
<dbReference type="GO" id="GO:0008408">
    <property type="term" value="F:3'-5' exonuclease activity"/>
    <property type="evidence" value="ECO:0007669"/>
    <property type="project" value="InterPro"/>
</dbReference>
<sequence>MGPLLKPGQNWLKLKNKTKVKKPKSKKSTAEKASEKTKSIINKITADIEKKQSLKDPKDIKKWAEENDIPLDDVSKTYELPKVELTEAKLSAQKKTLGTYLAIDCEFVGVGPDGLESALARVSVVNFHGHTVYDKFVKPREKVTDWRTWVSGVTPAHMKDATDFKTAQKEVASLLDDRILVGHAVEHDLESLFLSHPKAMIRDTSKFPGFRKLAKGKTPGLKKLAKEVLGLDIQGAEHSSVEDARATMMLYKHDKKEFDRWATARYHIRR</sequence>
<evidence type="ECO:0000256" key="7">
    <source>
        <dbReference type="ARBA" id="ARBA00022839"/>
    </source>
</evidence>
<organism evidence="12">
    <name type="scientific">Cyberlindnera fabianii</name>
    <name type="common">Yeast</name>
    <name type="synonym">Hansenula fabianii</name>
    <dbReference type="NCBI Taxonomy" id="36022"/>
    <lineage>
        <taxon>Eukaryota</taxon>
        <taxon>Fungi</taxon>
        <taxon>Dikarya</taxon>
        <taxon>Ascomycota</taxon>
        <taxon>Saccharomycotina</taxon>
        <taxon>Saccharomycetes</taxon>
        <taxon>Phaffomycetales</taxon>
        <taxon>Phaffomycetaceae</taxon>
        <taxon>Cyberlindnera</taxon>
    </lineage>
</organism>
<reference evidence="13" key="3">
    <citation type="submission" date="2017-01" db="EMBL/GenBank/DDBJ databases">
        <authorList>
            <person name="Mah S.A."/>
            <person name="Swanson W.J."/>
            <person name="Moy G.W."/>
            <person name="Vacquier V.D."/>
        </authorList>
    </citation>
    <scope>NUCLEOTIDE SEQUENCE [LARGE SCALE GENOMIC DNA]</scope>
    <source>
        <strain evidence="13">65</strain>
    </source>
</reference>
<dbReference type="VEuPathDB" id="FungiDB:BON22_1654"/>
<feature type="region of interest" description="Disordered" evidence="10">
    <location>
        <begin position="1"/>
        <end position="36"/>
    </location>
</feature>
<accession>A0A061AJL1</accession>
<evidence type="ECO:0000256" key="2">
    <source>
        <dbReference type="ARBA" id="ARBA00010489"/>
    </source>
</evidence>
<name>A0A061AJL1_CYBFA</name>
<evidence type="ECO:0000313" key="14">
    <source>
        <dbReference type="Proteomes" id="UP000189513"/>
    </source>
</evidence>
<evidence type="ECO:0000256" key="10">
    <source>
        <dbReference type="SAM" id="MobiDB-lite"/>
    </source>
</evidence>
<evidence type="ECO:0000256" key="1">
    <source>
        <dbReference type="ARBA" id="ARBA00004123"/>
    </source>
</evidence>
<dbReference type="GO" id="GO:0003676">
    <property type="term" value="F:nucleic acid binding"/>
    <property type="evidence" value="ECO:0007669"/>
    <property type="project" value="InterPro"/>
</dbReference>
<dbReference type="InterPro" id="IPR012337">
    <property type="entry name" value="RNaseH-like_sf"/>
</dbReference>
<reference evidence="14" key="2">
    <citation type="journal article" date="2017" name="Genome Announc.">
        <title>Genome sequences of Cyberlindnera fabianii 65, Pichia kudriavzevii 129, and Saccharomyces cerevisiae 131 isolated from fermented masau fruits in Zimbabwe.</title>
        <authorList>
            <person name="van Rijswijck I.M.H."/>
            <person name="Derks M.F.L."/>
            <person name="Abee T."/>
            <person name="de Ridder D."/>
            <person name="Smid E.J."/>
        </authorList>
    </citation>
    <scope>NUCLEOTIDE SEQUENCE [LARGE SCALE GENOMIC DNA]</scope>
    <source>
        <strain evidence="14">65</strain>
    </source>
</reference>
<keyword evidence="4" id="KW-0698">rRNA processing</keyword>
<evidence type="ECO:0000313" key="12">
    <source>
        <dbReference type="EMBL" id="CDR37750.1"/>
    </source>
</evidence>
<feature type="domain" description="Exonuclease" evidence="11">
    <location>
        <begin position="99"/>
        <end position="260"/>
    </location>
</feature>
<dbReference type="AlphaFoldDB" id="A0A061AJL1"/>
<dbReference type="OrthoDB" id="8191639at2759"/>
<comment type="function">
    <text evidence="9">Exoribonuclease involved in ribosome biosynthesis. Involved in the processing of ITS1, the internal transcribed spacer localized between the 18S and 5.8S rRNAs.</text>
</comment>
<dbReference type="PANTHER" id="PTHR12801">
    <property type="entry name" value="RNA EXONUCLEASE REXO1 / RECO3 FAMILY MEMBER-RELATED"/>
    <property type="match status" value="1"/>
</dbReference>
<keyword evidence="8" id="KW-0539">Nucleus</keyword>
<dbReference type="CDD" id="cd06144">
    <property type="entry name" value="REX4_like"/>
    <property type="match status" value="1"/>
</dbReference>
<dbReference type="FunFam" id="3.30.420.10:FF:000007">
    <property type="entry name" value="Interferon-stimulated exonuclease gene 20"/>
    <property type="match status" value="1"/>
</dbReference>
<dbReference type="GO" id="GO:0000027">
    <property type="term" value="P:ribosomal large subunit assembly"/>
    <property type="evidence" value="ECO:0007669"/>
    <property type="project" value="TreeGrafter"/>
</dbReference>
<keyword evidence="14" id="KW-1185">Reference proteome</keyword>
<comment type="subcellular location">
    <subcellularLocation>
        <location evidence="1">Nucleus</location>
    </subcellularLocation>
</comment>
<evidence type="ECO:0000256" key="5">
    <source>
        <dbReference type="ARBA" id="ARBA00022722"/>
    </source>
</evidence>
<dbReference type="EMBL" id="LK052886">
    <property type="protein sequence ID" value="CDR37750.1"/>
    <property type="molecule type" value="Genomic_DNA"/>
</dbReference>
<dbReference type="Proteomes" id="UP000189513">
    <property type="component" value="Unassembled WGS sequence"/>
</dbReference>
<dbReference type="Pfam" id="PF00929">
    <property type="entry name" value="RNase_T"/>
    <property type="match status" value="1"/>
</dbReference>
<dbReference type="InterPro" id="IPR037431">
    <property type="entry name" value="REX4_DEDDh_dom"/>
</dbReference>
<evidence type="ECO:0000256" key="6">
    <source>
        <dbReference type="ARBA" id="ARBA00022801"/>
    </source>
</evidence>
<evidence type="ECO:0000256" key="9">
    <source>
        <dbReference type="ARBA" id="ARBA00025599"/>
    </source>
</evidence>
<evidence type="ECO:0000256" key="3">
    <source>
        <dbReference type="ARBA" id="ARBA00016937"/>
    </source>
</evidence>
<evidence type="ECO:0000256" key="4">
    <source>
        <dbReference type="ARBA" id="ARBA00022552"/>
    </source>
</evidence>
<dbReference type="GO" id="GO:0005634">
    <property type="term" value="C:nucleus"/>
    <property type="evidence" value="ECO:0007669"/>
    <property type="project" value="UniProtKB-SubCell"/>
</dbReference>
<dbReference type="OMA" id="FHMRDAP"/>
<keyword evidence="5" id="KW-0540">Nuclease</keyword>
<dbReference type="PANTHER" id="PTHR12801:SF45">
    <property type="entry name" value="RNA EXONUCLEASE 4"/>
    <property type="match status" value="1"/>
</dbReference>
<dbReference type="InterPro" id="IPR047021">
    <property type="entry name" value="REXO1/3/4-like"/>
</dbReference>
<proteinExistence type="inferred from homology"/>
<evidence type="ECO:0000313" key="13">
    <source>
        <dbReference type="EMBL" id="ONH68961.1"/>
    </source>
</evidence>
<dbReference type="SMART" id="SM00479">
    <property type="entry name" value="EXOIII"/>
    <property type="match status" value="1"/>
</dbReference>
<dbReference type="InterPro" id="IPR013520">
    <property type="entry name" value="Ribonucl_H"/>
</dbReference>
<gene>
    <name evidence="13" type="ORF">BON22_1654</name>
    <name evidence="12" type="ORF">CYFA0S_01e16358g</name>
</gene>
<keyword evidence="7 13" id="KW-0269">Exonuclease</keyword>
<protein>
    <recommendedName>
        <fullName evidence="3">RNA exonuclease 4</fullName>
    </recommendedName>
</protein>
<keyword evidence="6" id="KW-0378">Hydrolase</keyword>
<evidence type="ECO:0000256" key="8">
    <source>
        <dbReference type="ARBA" id="ARBA00023242"/>
    </source>
</evidence>
<evidence type="ECO:0000259" key="11">
    <source>
        <dbReference type="SMART" id="SM00479"/>
    </source>
</evidence>
<dbReference type="STRING" id="36022.A0A061AJL1"/>
<feature type="compositionally biased region" description="Basic residues" evidence="10">
    <location>
        <begin position="14"/>
        <end position="27"/>
    </location>
</feature>
<dbReference type="GO" id="GO:0006364">
    <property type="term" value="P:rRNA processing"/>
    <property type="evidence" value="ECO:0007669"/>
    <property type="project" value="UniProtKB-KW"/>
</dbReference>
<reference evidence="12" key="1">
    <citation type="journal article" date="2014" name="Genome Announc.">
        <title>Genome sequence of the yeast Cyberlindnera fabianii (Hansenula fabianii).</title>
        <authorList>
            <person name="Freel K.C."/>
            <person name="Sarilar V."/>
            <person name="Neuveglise C."/>
            <person name="Devillers H."/>
            <person name="Friedrich A."/>
            <person name="Schacherer J."/>
        </authorList>
    </citation>
    <scope>NUCLEOTIDE SEQUENCE</scope>
    <source>
        <strain evidence="12">YJS4271</strain>
    </source>
</reference>
<dbReference type="Gene3D" id="3.30.420.10">
    <property type="entry name" value="Ribonuclease H-like superfamily/Ribonuclease H"/>
    <property type="match status" value="1"/>
</dbReference>
<dbReference type="InterPro" id="IPR036397">
    <property type="entry name" value="RNaseH_sf"/>
</dbReference>